<dbReference type="PRINTS" id="PR00385">
    <property type="entry name" value="P450"/>
</dbReference>
<dbReference type="PANTHER" id="PTHR24305:SF210">
    <property type="entry name" value="CYTOCHROME P450 MONOOXYGENASE ASQL-RELATED"/>
    <property type="match status" value="1"/>
</dbReference>
<dbReference type="Pfam" id="PF00067">
    <property type="entry name" value="p450"/>
    <property type="match status" value="1"/>
</dbReference>
<keyword evidence="10 14" id="KW-0408">Iron</keyword>
<dbReference type="GO" id="GO:0016705">
    <property type="term" value="F:oxidoreductase activity, acting on paired donors, with incorporation or reduction of molecular oxygen"/>
    <property type="evidence" value="ECO:0007669"/>
    <property type="project" value="InterPro"/>
</dbReference>
<dbReference type="FunFam" id="1.10.630.10:FF:000047">
    <property type="entry name" value="Cytochrome P450 monooxygenase"/>
    <property type="match status" value="1"/>
</dbReference>
<reference evidence="17 18" key="1">
    <citation type="submission" date="2023-11" db="EMBL/GenBank/DDBJ databases">
        <title>An acidophilic fungus is an integral part of prey digestion in a carnivorous sundew plant.</title>
        <authorList>
            <person name="Tsai I.J."/>
        </authorList>
    </citation>
    <scope>NUCLEOTIDE SEQUENCE [LARGE SCALE GENOMIC DNA]</scope>
    <source>
        <strain evidence="17">169a</strain>
    </source>
</reference>
<keyword evidence="9 15" id="KW-0560">Oxidoreductase</keyword>
<dbReference type="GO" id="GO:0009403">
    <property type="term" value="P:toxin biosynthetic process"/>
    <property type="evidence" value="ECO:0007669"/>
    <property type="project" value="UniProtKB-ARBA"/>
</dbReference>
<dbReference type="InterPro" id="IPR017972">
    <property type="entry name" value="Cyt_P450_CS"/>
</dbReference>
<keyword evidence="13" id="KW-0325">Glycoprotein</keyword>
<evidence type="ECO:0000256" key="10">
    <source>
        <dbReference type="ARBA" id="ARBA00023004"/>
    </source>
</evidence>
<keyword evidence="5 14" id="KW-0349">Heme</keyword>
<comment type="similarity">
    <text evidence="4 15">Belongs to the cytochrome P450 family.</text>
</comment>
<comment type="cofactor">
    <cofactor evidence="1 14">
        <name>heme</name>
        <dbReference type="ChEBI" id="CHEBI:30413"/>
    </cofactor>
</comment>
<dbReference type="SUPFAM" id="SSF48264">
    <property type="entry name" value="Cytochrome P450"/>
    <property type="match status" value="1"/>
</dbReference>
<evidence type="ECO:0000256" key="6">
    <source>
        <dbReference type="ARBA" id="ARBA00022692"/>
    </source>
</evidence>
<feature type="transmembrane region" description="Helical" evidence="16">
    <location>
        <begin position="6"/>
        <end position="26"/>
    </location>
</feature>
<comment type="pathway">
    <text evidence="3">Mycotoxin biosynthesis.</text>
</comment>
<feature type="binding site" description="axial binding residue" evidence="14">
    <location>
        <position position="446"/>
    </location>
    <ligand>
        <name>heme</name>
        <dbReference type="ChEBI" id="CHEBI:30413"/>
    </ligand>
    <ligandPart>
        <name>Fe</name>
        <dbReference type="ChEBI" id="CHEBI:18248"/>
    </ligandPart>
</feature>
<evidence type="ECO:0000256" key="2">
    <source>
        <dbReference type="ARBA" id="ARBA00004167"/>
    </source>
</evidence>
<gene>
    <name evidence="17" type="ORF">R9X50_00659700</name>
</gene>
<keyword evidence="8 16" id="KW-1133">Transmembrane helix</keyword>
<dbReference type="InterPro" id="IPR001128">
    <property type="entry name" value="Cyt_P450"/>
</dbReference>
<evidence type="ECO:0000256" key="4">
    <source>
        <dbReference type="ARBA" id="ARBA00010617"/>
    </source>
</evidence>
<dbReference type="InterPro" id="IPR036396">
    <property type="entry name" value="Cyt_P450_sf"/>
</dbReference>
<evidence type="ECO:0000256" key="8">
    <source>
        <dbReference type="ARBA" id="ARBA00022989"/>
    </source>
</evidence>
<keyword evidence="6 16" id="KW-0812">Transmembrane</keyword>
<dbReference type="EMBL" id="CP138590">
    <property type="protein sequence ID" value="WPH03714.1"/>
    <property type="molecule type" value="Genomic_DNA"/>
</dbReference>
<protein>
    <submittedName>
        <fullName evidence="17">Cytochrome P450</fullName>
    </submittedName>
</protein>
<organism evidence="17 18">
    <name type="scientific">Acrodontium crateriforme</name>
    <dbReference type="NCBI Taxonomy" id="150365"/>
    <lineage>
        <taxon>Eukaryota</taxon>
        <taxon>Fungi</taxon>
        <taxon>Dikarya</taxon>
        <taxon>Ascomycota</taxon>
        <taxon>Pezizomycotina</taxon>
        <taxon>Dothideomycetes</taxon>
        <taxon>Dothideomycetidae</taxon>
        <taxon>Mycosphaerellales</taxon>
        <taxon>Teratosphaeriaceae</taxon>
        <taxon>Acrodontium</taxon>
    </lineage>
</organism>
<comment type="subcellular location">
    <subcellularLocation>
        <location evidence="2">Membrane</location>
        <topology evidence="2">Single-pass membrane protein</topology>
    </subcellularLocation>
</comment>
<dbReference type="GO" id="GO:0005506">
    <property type="term" value="F:iron ion binding"/>
    <property type="evidence" value="ECO:0007669"/>
    <property type="project" value="InterPro"/>
</dbReference>
<evidence type="ECO:0000256" key="11">
    <source>
        <dbReference type="ARBA" id="ARBA00023033"/>
    </source>
</evidence>
<dbReference type="Gene3D" id="1.10.630.10">
    <property type="entry name" value="Cytochrome P450"/>
    <property type="match status" value="1"/>
</dbReference>
<dbReference type="PRINTS" id="PR00463">
    <property type="entry name" value="EP450I"/>
</dbReference>
<evidence type="ECO:0000256" key="5">
    <source>
        <dbReference type="ARBA" id="ARBA00022617"/>
    </source>
</evidence>
<evidence type="ECO:0000256" key="7">
    <source>
        <dbReference type="ARBA" id="ARBA00022723"/>
    </source>
</evidence>
<evidence type="ECO:0000313" key="17">
    <source>
        <dbReference type="EMBL" id="WPH03714.1"/>
    </source>
</evidence>
<evidence type="ECO:0000256" key="15">
    <source>
        <dbReference type="RuleBase" id="RU000461"/>
    </source>
</evidence>
<dbReference type="GO" id="GO:0004497">
    <property type="term" value="F:monooxygenase activity"/>
    <property type="evidence" value="ECO:0007669"/>
    <property type="project" value="UniProtKB-KW"/>
</dbReference>
<dbReference type="GO" id="GO:0020037">
    <property type="term" value="F:heme binding"/>
    <property type="evidence" value="ECO:0007669"/>
    <property type="project" value="InterPro"/>
</dbReference>
<evidence type="ECO:0000256" key="1">
    <source>
        <dbReference type="ARBA" id="ARBA00001971"/>
    </source>
</evidence>
<proteinExistence type="inferred from homology"/>
<evidence type="ECO:0000256" key="12">
    <source>
        <dbReference type="ARBA" id="ARBA00023136"/>
    </source>
</evidence>
<evidence type="ECO:0000256" key="16">
    <source>
        <dbReference type="SAM" id="Phobius"/>
    </source>
</evidence>
<dbReference type="CDD" id="cd11058">
    <property type="entry name" value="CYP60B-like"/>
    <property type="match status" value="1"/>
</dbReference>
<name>A0AAQ3M965_9PEZI</name>
<keyword evidence="7 14" id="KW-0479">Metal-binding</keyword>
<dbReference type="InterPro" id="IPR002401">
    <property type="entry name" value="Cyt_P450_E_grp-I"/>
</dbReference>
<evidence type="ECO:0000313" key="18">
    <source>
        <dbReference type="Proteomes" id="UP001303373"/>
    </source>
</evidence>
<keyword evidence="18" id="KW-1185">Reference proteome</keyword>
<evidence type="ECO:0000256" key="9">
    <source>
        <dbReference type="ARBA" id="ARBA00023002"/>
    </source>
</evidence>
<evidence type="ECO:0000256" key="13">
    <source>
        <dbReference type="ARBA" id="ARBA00023180"/>
    </source>
</evidence>
<dbReference type="InterPro" id="IPR050121">
    <property type="entry name" value="Cytochrome_P450_monoxygenase"/>
</dbReference>
<sequence>MEESSFLSHLVTVNATLAIPLGLVAYQISRYIYNIFFHPLRKFPGPITAAASPIPNIRHNLKGNLVNWVCDLHAQYGDVVRISPNELSFSGADAYRDIYGHKKAGQPTLNKDPRFYRNPGEESSGIVNASFEDHARMRRIFSHAFSDRALKMQEPLFLTYVDKLVRKIRDNSTANPQQKYNMVKLYNFTTFDIMSDLTFGEPLNMLDDGSYHPWIAAILAGFRLGVYLHSIRYFPLLESLMFRYCIPESILKNHQLHNEFSRARVDRRLEKKEARPDIWGLVLQRDDASGLSRKEMYGNTNIFMIAGTETTATLLSGLTFHLLHNPDKLRLLTQEIREAFETEKDITIEKLQSLKYLHACLEEGLRMYPPVPNALPRITTVSTNIDGKNVPAGTSVGVTNLAAYRNPDNFKNPNQFVPERWLGDSPLYAQDKKHGFQPFSTGPRACLGKNMAYHEMRLILTKLLFNFDLVLCEESQQWIDQKIFIIWDKTPLYCQLTPITA</sequence>
<dbReference type="PANTHER" id="PTHR24305">
    <property type="entry name" value="CYTOCHROME P450"/>
    <property type="match status" value="1"/>
</dbReference>
<dbReference type="PROSITE" id="PS00086">
    <property type="entry name" value="CYTOCHROME_P450"/>
    <property type="match status" value="1"/>
</dbReference>
<dbReference type="Proteomes" id="UP001303373">
    <property type="component" value="Chromosome 11"/>
</dbReference>
<keyword evidence="12 16" id="KW-0472">Membrane</keyword>
<evidence type="ECO:0000256" key="14">
    <source>
        <dbReference type="PIRSR" id="PIRSR602401-1"/>
    </source>
</evidence>
<dbReference type="GO" id="GO:0016020">
    <property type="term" value="C:membrane"/>
    <property type="evidence" value="ECO:0007669"/>
    <property type="project" value="UniProtKB-SubCell"/>
</dbReference>
<keyword evidence="11 15" id="KW-0503">Monooxygenase</keyword>
<evidence type="ECO:0000256" key="3">
    <source>
        <dbReference type="ARBA" id="ARBA00004685"/>
    </source>
</evidence>
<accession>A0AAQ3M965</accession>
<dbReference type="AlphaFoldDB" id="A0AAQ3M965"/>